<reference evidence="2 3" key="1">
    <citation type="submission" date="2020-12" db="EMBL/GenBank/DDBJ databases">
        <title>Oil enriched cultivation method for isolating marine PHA-producing bacteria.</title>
        <authorList>
            <person name="Zheng W."/>
            <person name="Yu S."/>
            <person name="Huang Y."/>
        </authorList>
    </citation>
    <scope>NUCLEOTIDE SEQUENCE [LARGE SCALE GENOMIC DNA]</scope>
    <source>
        <strain evidence="2 3">SN0-2</strain>
    </source>
</reference>
<organism evidence="2 3">
    <name type="scientific">Microbulbifer salipaludis</name>
    <dbReference type="NCBI Taxonomy" id="187980"/>
    <lineage>
        <taxon>Bacteria</taxon>
        <taxon>Pseudomonadati</taxon>
        <taxon>Pseudomonadota</taxon>
        <taxon>Gammaproteobacteria</taxon>
        <taxon>Cellvibrionales</taxon>
        <taxon>Microbulbiferaceae</taxon>
        <taxon>Microbulbifer</taxon>
    </lineage>
</organism>
<gene>
    <name evidence="2" type="ORF">JF535_12075</name>
</gene>
<accession>A0ABS3E8H8</accession>
<dbReference type="Proteomes" id="UP000664293">
    <property type="component" value="Unassembled WGS sequence"/>
</dbReference>
<evidence type="ECO:0008006" key="4">
    <source>
        <dbReference type="Google" id="ProtNLM"/>
    </source>
</evidence>
<comment type="caution">
    <text evidence="2">The sequence shown here is derived from an EMBL/GenBank/DDBJ whole genome shotgun (WGS) entry which is preliminary data.</text>
</comment>
<feature type="region of interest" description="Disordered" evidence="1">
    <location>
        <begin position="39"/>
        <end position="78"/>
    </location>
</feature>
<protein>
    <recommendedName>
        <fullName evidence="4">CopL family metal-binding regulatory protein</fullName>
    </recommendedName>
</protein>
<dbReference type="EMBL" id="JAEKJR010000002">
    <property type="protein sequence ID" value="MBN8431591.1"/>
    <property type="molecule type" value="Genomic_DNA"/>
</dbReference>
<name>A0ABS3E8H8_9GAMM</name>
<dbReference type="RefSeq" id="WP_207002417.1">
    <property type="nucleotide sequence ID" value="NZ_JAEKJR010000002.1"/>
</dbReference>
<sequence length="136" mass="13876">MLLSVFGQAAAQPCAEMSAPAMAKATVMDIDSDIDIQAGHHQAVDSAQTSAHCGDMPAAPSPSGTDRCTQSSDTGVNTTGDPCSASCTCCPSHCATILPPVETAGIPMPRTSLQVTYRDLASSAEPESLIKPPRSA</sequence>
<proteinExistence type="predicted"/>
<feature type="compositionally biased region" description="Polar residues" evidence="1">
    <location>
        <begin position="62"/>
        <end position="78"/>
    </location>
</feature>
<evidence type="ECO:0000313" key="3">
    <source>
        <dbReference type="Proteomes" id="UP000664293"/>
    </source>
</evidence>
<evidence type="ECO:0000313" key="2">
    <source>
        <dbReference type="EMBL" id="MBN8431591.1"/>
    </source>
</evidence>
<evidence type="ECO:0000256" key="1">
    <source>
        <dbReference type="SAM" id="MobiDB-lite"/>
    </source>
</evidence>
<keyword evidence="3" id="KW-1185">Reference proteome</keyword>